<keyword evidence="1" id="KW-0812">Transmembrane</keyword>
<keyword evidence="4" id="KW-1185">Reference proteome</keyword>
<dbReference type="EMBL" id="AACS02000002">
    <property type="protein sequence ID" value="EAU81949.2"/>
    <property type="molecule type" value="Genomic_DNA"/>
</dbReference>
<evidence type="ECO:0000313" key="3">
    <source>
        <dbReference type="EMBL" id="EAU81949.2"/>
    </source>
</evidence>
<reference evidence="3 4" key="1">
    <citation type="journal article" date="2010" name="Proc. Natl. Acad. Sci. U.S.A.">
        <title>Insights into evolution of multicellular fungi from the assembled chromosomes of the mushroom Coprinopsis cinerea (Coprinus cinereus).</title>
        <authorList>
            <person name="Stajich J.E."/>
            <person name="Wilke S.K."/>
            <person name="Ahren D."/>
            <person name="Au C.H."/>
            <person name="Birren B.W."/>
            <person name="Borodovsky M."/>
            <person name="Burns C."/>
            <person name="Canback B."/>
            <person name="Casselton L.A."/>
            <person name="Cheng C.K."/>
            <person name="Deng J."/>
            <person name="Dietrich F.S."/>
            <person name="Fargo D.C."/>
            <person name="Farman M.L."/>
            <person name="Gathman A.C."/>
            <person name="Goldberg J."/>
            <person name="Guigo R."/>
            <person name="Hoegger P.J."/>
            <person name="Hooker J.B."/>
            <person name="Huggins A."/>
            <person name="James T.Y."/>
            <person name="Kamada T."/>
            <person name="Kilaru S."/>
            <person name="Kodira C."/>
            <person name="Kues U."/>
            <person name="Kupfer D."/>
            <person name="Kwan H.S."/>
            <person name="Lomsadze A."/>
            <person name="Li W."/>
            <person name="Lilly W.W."/>
            <person name="Ma L.J."/>
            <person name="Mackey A.J."/>
            <person name="Manning G."/>
            <person name="Martin F."/>
            <person name="Muraguchi H."/>
            <person name="Natvig D.O."/>
            <person name="Palmerini H."/>
            <person name="Ramesh M.A."/>
            <person name="Rehmeyer C.J."/>
            <person name="Roe B.A."/>
            <person name="Shenoy N."/>
            <person name="Stanke M."/>
            <person name="Ter-Hovhannisyan V."/>
            <person name="Tunlid A."/>
            <person name="Velagapudi R."/>
            <person name="Vision T.J."/>
            <person name="Zeng Q."/>
            <person name="Zolan M.E."/>
            <person name="Pukkila P.J."/>
        </authorList>
    </citation>
    <scope>NUCLEOTIDE SEQUENCE [LARGE SCALE GENOMIC DNA]</scope>
    <source>
        <strain evidence="4">Okayama-7 / 130 / ATCC MYA-4618 / FGSC 9003</strain>
    </source>
</reference>
<keyword evidence="1" id="KW-1133">Transmembrane helix</keyword>
<dbReference type="Pfam" id="PF20151">
    <property type="entry name" value="DUF6533"/>
    <property type="match status" value="1"/>
</dbReference>
<name>A8PAD7_COPC7</name>
<sequence>MAFVYYICDWAHTFEWEVAYMWEKGNWSLIKVAYFLARYTGLVDWPLIFIYNHASELTPKECNTLFYAAILIGLGGSGFGETLMFLRVYVLSGCSKKMGLYLVFHFYVTLPRNDIYVLDSLPEVVEGVLDYVSMASANVKGNTLDPRRFEDERDREEEFAYARE</sequence>
<keyword evidence="1" id="KW-0472">Membrane</keyword>
<feature type="domain" description="DUF6533" evidence="2">
    <location>
        <begin position="2"/>
        <end position="43"/>
    </location>
</feature>
<dbReference type="VEuPathDB" id="FungiDB:CC1G_06160"/>
<protein>
    <recommendedName>
        <fullName evidence="2">DUF6533 domain-containing protein</fullName>
    </recommendedName>
</protein>
<accession>A8PAD7</accession>
<dbReference type="HOGENOM" id="CLU_1618920_0_0_1"/>
<dbReference type="InParanoid" id="A8PAD7"/>
<comment type="caution">
    <text evidence="3">The sequence shown here is derived from an EMBL/GenBank/DDBJ whole genome shotgun (WGS) entry which is preliminary data.</text>
</comment>
<dbReference type="KEGG" id="cci:CC1G_06160"/>
<organism evidence="3 4">
    <name type="scientific">Coprinopsis cinerea (strain Okayama-7 / 130 / ATCC MYA-4618 / FGSC 9003)</name>
    <name type="common">Inky cap fungus</name>
    <name type="synonym">Hormographiella aspergillata</name>
    <dbReference type="NCBI Taxonomy" id="240176"/>
    <lineage>
        <taxon>Eukaryota</taxon>
        <taxon>Fungi</taxon>
        <taxon>Dikarya</taxon>
        <taxon>Basidiomycota</taxon>
        <taxon>Agaricomycotina</taxon>
        <taxon>Agaricomycetes</taxon>
        <taxon>Agaricomycetidae</taxon>
        <taxon>Agaricales</taxon>
        <taxon>Agaricineae</taxon>
        <taxon>Psathyrellaceae</taxon>
        <taxon>Coprinopsis</taxon>
    </lineage>
</organism>
<feature type="transmembrane region" description="Helical" evidence="1">
    <location>
        <begin position="65"/>
        <end position="90"/>
    </location>
</feature>
<dbReference type="RefSeq" id="XP_001839970.2">
    <property type="nucleotide sequence ID" value="XM_001839918.2"/>
</dbReference>
<dbReference type="OrthoDB" id="2645170at2759"/>
<dbReference type="Proteomes" id="UP000001861">
    <property type="component" value="Unassembled WGS sequence"/>
</dbReference>
<gene>
    <name evidence="3" type="ORF">CC1G_06160</name>
</gene>
<dbReference type="GeneID" id="6016593"/>
<proteinExistence type="predicted"/>
<dbReference type="InterPro" id="IPR045340">
    <property type="entry name" value="DUF6533"/>
</dbReference>
<evidence type="ECO:0000256" key="1">
    <source>
        <dbReference type="SAM" id="Phobius"/>
    </source>
</evidence>
<evidence type="ECO:0000313" key="4">
    <source>
        <dbReference type="Proteomes" id="UP000001861"/>
    </source>
</evidence>
<evidence type="ECO:0000259" key="2">
    <source>
        <dbReference type="Pfam" id="PF20151"/>
    </source>
</evidence>
<dbReference type="AlphaFoldDB" id="A8PAD7"/>